<dbReference type="PROSITE" id="PS01312">
    <property type="entry name" value="SECA"/>
    <property type="match status" value="1"/>
</dbReference>
<keyword evidence="2 10" id="KW-1003">Cell membrane</keyword>
<comment type="similarity">
    <text evidence="10">Belongs to the SecA family.</text>
</comment>
<dbReference type="InterPro" id="IPR044722">
    <property type="entry name" value="SecA_SF2_C"/>
</dbReference>
<dbReference type="PRINTS" id="PR00906">
    <property type="entry name" value="SECA"/>
</dbReference>
<gene>
    <name evidence="10" type="primary">secA</name>
    <name evidence="14" type="ORF">K1X11_015340</name>
</gene>
<dbReference type="HAMAP" id="MF_01382">
    <property type="entry name" value="SecA"/>
    <property type="match status" value="1"/>
</dbReference>
<evidence type="ECO:0000256" key="2">
    <source>
        <dbReference type="ARBA" id="ARBA00022475"/>
    </source>
</evidence>
<evidence type="ECO:0000256" key="5">
    <source>
        <dbReference type="ARBA" id="ARBA00022840"/>
    </source>
</evidence>
<dbReference type="InterPro" id="IPR027417">
    <property type="entry name" value="P-loop_NTPase"/>
</dbReference>
<dbReference type="PROSITE" id="PS51192">
    <property type="entry name" value="HELICASE_ATP_BIND_1"/>
    <property type="match status" value="1"/>
</dbReference>
<dbReference type="Pfam" id="PF01043">
    <property type="entry name" value="SecA_PP_bind"/>
    <property type="match status" value="1"/>
</dbReference>
<keyword evidence="8 10" id="KW-0811">Translocation</keyword>
<comment type="function">
    <text evidence="10">Part of the Sec protein translocase complex. Interacts with the SecYEG preprotein conducting channel. Has a central role in coupling the hydrolysis of ATP to the transfer of proteins into and across the cell membrane, serving as an ATP-driven molecular motor driving the stepwise translocation of polypeptide chains across the membrane.</text>
</comment>
<keyword evidence="1 10" id="KW-0813">Transport</keyword>
<keyword evidence="3 10" id="KW-0963">Cytoplasm</keyword>
<evidence type="ECO:0000313" key="15">
    <source>
        <dbReference type="Proteomes" id="UP000738431"/>
    </source>
</evidence>
<reference evidence="14 15" key="1">
    <citation type="submission" date="2021-08" db="EMBL/GenBank/DDBJ databases">
        <authorList>
            <person name="Zhang D."/>
            <person name="Zhang A."/>
            <person name="Wang L."/>
        </authorList>
    </citation>
    <scope>NUCLEOTIDE SEQUENCE [LARGE SCALE GENOMIC DNA]</scope>
    <source>
        <strain evidence="14 15">WL0086</strain>
    </source>
</reference>
<name>A0ABZ1C399_9BACT</name>
<dbReference type="SMART" id="SM00957">
    <property type="entry name" value="SecA_DEAD"/>
    <property type="match status" value="1"/>
</dbReference>
<dbReference type="RefSeq" id="WP_221031692.1">
    <property type="nucleotide sequence ID" value="NZ_CP139781.1"/>
</dbReference>
<keyword evidence="9 10" id="KW-0472">Membrane</keyword>
<dbReference type="InterPro" id="IPR014018">
    <property type="entry name" value="SecA_motor_DEAD"/>
</dbReference>
<keyword evidence="7 10" id="KW-1278">Translocase</keyword>
<keyword evidence="4 10" id="KW-0547">Nucleotide-binding</keyword>
<reference evidence="14 15" key="2">
    <citation type="submission" date="2023-12" db="EMBL/GenBank/DDBJ databases">
        <title>Description of an unclassified Opitutus bacterium of Verrucomicrobiota.</title>
        <authorList>
            <person name="Zhang D.-F."/>
        </authorList>
    </citation>
    <scope>NUCLEOTIDE SEQUENCE [LARGE SCALE GENOMIC DNA]</scope>
    <source>
        <strain evidence="14 15">WL0086</strain>
    </source>
</reference>
<evidence type="ECO:0000256" key="10">
    <source>
        <dbReference type="HAMAP-Rule" id="MF_01382"/>
    </source>
</evidence>
<dbReference type="SUPFAM" id="SSF81767">
    <property type="entry name" value="Pre-protein crosslinking domain of SecA"/>
    <property type="match status" value="1"/>
</dbReference>
<protein>
    <recommendedName>
        <fullName evidence="10">Protein translocase subunit SecA</fullName>
        <ecNumber evidence="10">7.4.2.8</ecNumber>
    </recommendedName>
</protein>
<dbReference type="InterPro" id="IPR036670">
    <property type="entry name" value="SecA_X-link_sf"/>
</dbReference>
<dbReference type="InterPro" id="IPR001650">
    <property type="entry name" value="Helicase_C-like"/>
</dbReference>
<feature type="binding site" evidence="10">
    <location>
        <position position="542"/>
    </location>
    <ligand>
        <name>ATP</name>
        <dbReference type="ChEBI" id="CHEBI:30616"/>
    </ligand>
</feature>
<dbReference type="EC" id="7.4.2.8" evidence="10"/>
<sequence>MAVPMVEVRRTELPKIEPLPKGLDGLVHRAHGSWHTRDSYRRRLEVRAQRAHAAAGEFAPLGDGELRAAMRERRAMVRRGGRPVAELFDAALPVAAELAHRALGLRAYPVQLMGALGLGDGRLVEMATGEGKTFTIALGAGVFGWQGRTVHVITANDYLARRDADTMRAVYEAFDLTVAAVTSEMKQDARKAAYGADVVYTTSKELVADFLRDRLALGPMADPGRRTVARLVRRGDSLAASRMVLRGLHTAIVDEADNQLIDEAVTPLIISQPQENMALIELCRLANEVAAALLPGEDYELNIRHKEAKITEEGHRKIAEWCAEKQRSRFSQPVWVASLAVQALQARHFFIKDKQYVVVDGQVIIVDESTGRLMPGRSWRLGLHQAVEAKEGLDISAPTESLARLSFQRFFRLFRQLSGVTGTGAEASAEFWRIYQLPVVQVPTHLPCQRQVWPTQYFLRAEGKWAAIVAEIERLHELGRPVLIGTRSVSASEHLGRLLEAKGLSFALLNAVRHEHEAAIVLGAGEHRAITVATNMAGRGTDIRLAAKVKALGGLHVILTELHESGRVDRQLQGRAARQGDPGSTRSYACLEDDLAERFVAKPIRRLLRTVLPSGRPAAGLARFLARLTFRRAQSVAEKSTFRQRRLVLEQDQELARALIPGQSVDQI</sequence>
<dbReference type="InterPro" id="IPR000185">
    <property type="entry name" value="SecA"/>
</dbReference>
<evidence type="ECO:0000259" key="13">
    <source>
        <dbReference type="PROSITE" id="PS51196"/>
    </source>
</evidence>
<comment type="catalytic activity">
    <reaction evidence="10">
        <text>ATP + H2O + cellular proteinSide 1 = ADP + phosphate + cellular proteinSide 2.</text>
        <dbReference type="EC" id="7.4.2.8"/>
    </reaction>
</comment>
<feature type="domain" description="Helicase C-terminal" evidence="12">
    <location>
        <begin position="467"/>
        <end position="629"/>
    </location>
</feature>
<dbReference type="CDD" id="cd17928">
    <property type="entry name" value="DEXDc_SecA"/>
    <property type="match status" value="1"/>
</dbReference>
<evidence type="ECO:0000256" key="1">
    <source>
        <dbReference type="ARBA" id="ARBA00022448"/>
    </source>
</evidence>
<evidence type="ECO:0000256" key="3">
    <source>
        <dbReference type="ARBA" id="ARBA00022490"/>
    </source>
</evidence>
<dbReference type="Pfam" id="PF21090">
    <property type="entry name" value="P-loop_SecA"/>
    <property type="match status" value="1"/>
</dbReference>
<dbReference type="CDD" id="cd18803">
    <property type="entry name" value="SF2_C_secA"/>
    <property type="match status" value="1"/>
</dbReference>
<evidence type="ECO:0000259" key="12">
    <source>
        <dbReference type="PROSITE" id="PS51194"/>
    </source>
</evidence>
<keyword evidence="6 10" id="KW-0653">Protein transport</keyword>
<evidence type="ECO:0000256" key="8">
    <source>
        <dbReference type="ARBA" id="ARBA00023010"/>
    </source>
</evidence>
<dbReference type="PROSITE" id="PS51196">
    <property type="entry name" value="SECA_MOTOR_DEAD"/>
    <property type="match status" value="1"/>
</dbReference>
<accession>A0ABZ1C399</accession>
<comment type="subunit">
    <text evidence="10">Monomer and homodimer. Part of the essential Sec protein translocation apparatus which comprises SecA, SecYEG and auxiliary proteins SecDF. Other proteins may also be involved.</text>
</comment>
<proteinExistence type="inferred from homology"/>
<keyword evidence="15" id="KW-1185">Reference proteome</keyword>
<keyword evidence="5 10" id="KW-0067">ATP-binding</keyword>
<dbReference type="InterPro" id="IPR011130">
    <property type="entry name" value="SecA_preprotein_X-link_dom"/>
</dbReference>
<evidence type="ECO:0000256" key="6">
    <source>
        <dbReference type="ARBA" id="ARBA00022927"/>
    </source>
</evidence>
<feature type="domain" description="SecA family profile" evidence="13">
    <location>
        <begin position="26"/>
        <end position="620"/>
    </location>
</feature>
<dbReference type="EMBL" id="CP139781">
    <property type="protein sequence ID" value="WRQ86188.1"/>
    <property type="molecule type" value="Genomic_DNA"/>
</dbReference>
<dbReference type="PROSITE" id="PS51194">
    <property type="entry name" value="HELICASE_CTER"/>
    <property type="match status" value="1"/>
</dbReference>
<dbReference type="InterPro" id="IPR020937">
    <property type="entry name" value="SecA_CS"/>
</dbReference>
<dbReference type="PANTHER" id="PTHR30612">
    <property type="entry name" value="SECA INNER MEMBRANE COMPONENT OF SEC PROTEIN SECRETION SYSTEM"/>
    <property type="match status" value="1"/>
</dbReference>
<dbReference type="Pfam" id="PF07517">
    <property type="entry name" value="SecA_DEAD"/>
    <property type="match status" value="1"/>
</dbReference>
<organism evidence="14 15">
    <name type="scientific">Actomonas aquatica</name>
    <dbReference type="NCBI Taxonomy" id="2866162"/>
    <lineage>
        <taxon>Bacteria</taxon>
        <taxon>Pseudomonadati</taxon>
        <taxon>Verrucomicrobiota</taxon>
        <taxon>Opitutia</taxon>
        <taxon>Opitutales</taxon>
        <taxon>Opitutaceae</taxon>
        <taxon>Actomonas</taxon>
    </lineage>
</organism>
<dbReference type="Gene3D" id="3.90.1440.10">
    <property type="entry name" value="SecA, preprotein cross-linking domain"/>
    <property type="match status" value="1"/>
</dbReference>
<dbReference type="PANTHER" id="PTHR30612:SF0">
    <property type="entry name" value="CHLOROPLAST PROTEIN-TRANSPORTING ATPASE"/>
    <property type="match status" value="1"/>
</dbReference>
<evidence type="ECO:0000259" key="11">
    <source>
        <dbReference type="PROSITE" id="PS51192"/>
    </source>
</evidence>
<evidence type="ECO:0000256" key="7">
    <source>
        <dbReference type="ARBA" id="ARBA00022967"/>
    </source>
</evidence>
<comment type="subcellular location">
    <subcellularLocation>
        <location evidence="10">Cell membrane</location>
        <topology evidence="10">Peripheral membrane protein</topology>
        <orientation evidence="10">Cytoplasmic side</orientation>
    </subcellularLocation>
    <subcellularLocation>
        <location evidence="10">Cytoplasm</location>
    </subcellularLocation>
    <text evidence="10">Distribution is 50-50.</text>
</comment>
<dbReference type="InterPro" id="IPR014001">
    <property type="entry name" value="Helicase_ATP-bd"/>
</dbReference>
<dbReference type="InterPro" id="IPR011115">
    <property type="entry name" value="SecA_DEAD"/>
</dbReference>
<evidence type="ECO:0000256" key="9">
    <source>
        <dbReference type="ARBA" id="ARBA00023136"/>
    </source>
</evidence>
<dbReference type="SUPFAM" id="SSF52540">
    <property type="entry name" value="P-loop containing nucleoside triphosphate hydrolases"/>
    <property type="match status" value="2"/>
</dbReference>
<dbReference type="Proteomes" id="UP000738431">
    <property type="component" value="Chromosome"/>
</dbReference>
<feature type="binding site" evidence="10">
    <location>
        <begin position="129"/>
        <end position="133"/>
    </location>
    <ligand>
        <name>ATP</name>
        <dbReference type="ChEBI" id="CHEBI:30616"/>
    </ligand>
</feature>
<evidence type="ECO:0000313" key="14">
    <source>
        <dbReference type="EMBL" id="WRQ86188.1"/>
    </source>
</evidence>
<dbReference type="Gene3D" id="3.40.50.300">
    <property type="entry name" value="P-loop containing nucleotide triphosphate hydrolases"/>
    <property type="match status" value="2"/>
</dbReference>
<feature type="domain" description="Helicase ATP-binding" evidence="11">
    <location>
        <begin position="113"/>
        <end position="292"/>
    </location>
</feature>
<evidence type="ECO:0000256" key="4">
    <source>
        <dbReference type="ARBA" id="ARBA00022741"/>
    </source>
</evidence>
<feature type="binding site" evidence="10">
    <location>
        <position position="111"/>
    </location>
    <ligand>
        <name>ATP</name>
        <dbReference type="ChEBI" id="CHEBI:30616"/>
    </ligand>
</feature>
<dbReference type="SMART" id="SM00958">
    <property type="entry name" value="SecA_PP_bind"/>
    <property type="match status" value="1"/>
</dbReference>